<dbReference type="EMBL" id="LN483157">
    <property type="protein sequence ID" value="CED84354.1"/>
    <property type="molecule type" value="Genomic_DNA"/>
</dbReference>
<dbReference type="Pfam" id="PF04179">
    <property type="entry name" value="Init_tRNA_PT"/>
    <property type="match status" value="1"/>
</dbReference>
<feature type="domain" description="Rit1 N-terminal" evidence="2">
    <location>
        <begin position="12"/>
        <end position="290"/>
    </location>
</feature>
<dbReference type="InterPro" id="IPR033449">
    <property type="entry name" value="Rit1_N"/>
</dbReference>
<accession>A0A0F7SUK7</accession>
<dbReference type="GO" id="GO:0005737">
    <property type="term" value="C:cytoplasm"/>
    <property type="evidence" value="ECO:0007669"/>
    <property type="project" value="TreeGrafter"/>
</dbReference>
<evidence type="ECO:0000259" key="1">
    <source>
        <dbReference type="Pfam" id="PF04179"/>
    </source>
</evidence>
<organism evidence="3">
    <name type="scientific">Phaffia rhodozyma</name>
    <name type="common">Yeast</name>
    <name type="synonym">Xanthophyllomyces dendrorhous</name>
    <dbReference type="NCBI Taxonomy" id="264483"/>
    <lineage>
        <taxon>Eukaryota</taxon>
        <taxon>Fungi</taxon>
        <taxon>Dikarya</taxon>
        <taxon>Basidiomycota</taxon>
        <taxon>Agaricomycotina</taxon>
        <taxon>Tremellomycetes</taxon>
        <taxon>Cystofilobasidiales</taxon>
        <taxon>Mrakiaceae</taxon>
        <taxon>Phaffia</taxon>
    </lineage>
</organism>
<evidence type="ECO:0000259" key="2">
    <source>
        <dbReference type="Pfam" id="PF17184"/>
    </source>
</evidence>
<dbReference type="Pfam" id="PF17184">
    <property type="entry name" value="Rit1_C"/>
    <property type="match status" value="1"/>
</dbReference>
<feature type="domain" description="Rit1 DUSP-like" evidence="1">
    <location>
        <begin position="367"/>
        <end position="466"/>
    </location>
</feature>
<dbReference type="PANTHER" id="PTHR31811:SF0">
    <property type="entry name" value="TRNA A64-2'-O-RIBOSYLPHOSPHATE TRANSFERASE"/>
    <property type="match status" value="1"/>
</dbReference>
<keyword evidence="3" id="KW-0808">Transferase</keyword>
<dbReference type="AlphaFoldDB" id="A0A0F7SUK7"/>
<dbReference type="GO" id="GO:0043399">
    <property type="term" value="F:tRNA adenosine(64)-2'-O-ribosylphosphate transferase activity"/>
    <property type="evidence" value="ECO:0007669"/>
    <property type="project" value="InterPro"/>
</dbReference>
<dbReference type="GO" id="GO:0019988">
    <property type="term" value="P:charged-tRNA amino acid modification"/>
    <property type="evidence" value="ECO:0007669"/>
    <property type="project" value="InterPro"/>
</dbReference>
<name>A0A0F7SUK7_PHARH</name>
<dbReference type="InterPro" id="IPR033421">
    <property type="entry name" value="Rit1_DUSP-like"/>
</dbReference>
<dbReference type="InterPro" id="IPR007306">
    <property type="entry name" value="Rit1"/>
</dbReference>
<proteinExistence type="predicted"/>
<dbReference type="PANTHER" id="PTHR31811">
    <property type="entry name" value="TRNA A64-2'-O-RIBOSYLPHOSPHATE TRANSFERASE"/>
    <property type="match status" value="1"/>
</dbReference>
<evidence type="ECO:0000313" key="3">
    <source>
        <dbReference type="EMBL" id="CED84354.1"/>
    </source>
</evidence>
<reference evidence="3" key="1">
    <citation type="submission" date="2014-08" db="EMBL/GenBank/DDBJ databases">
        <authorList>
            <person name="Sharma Rahul"/>
            <person name="Thines Marco"/>
        </authorList>
    </citation>
    <scope>NUCLEOTIDE SEQUENCE</scope>
</reference>
<protein>
    <submittedName>
        <fullName evidence="3">Initiator tRNA phosphoribosyl-transferase</fullName>
    </submittedName>
</protein>
<dbReference type="PIRSF" id="PIRSF007747">
    <property type="entry name" value="Ribosyl_Ptfrase"/>
    <property type="match status" value="1"/>
</dbReference>
<sequence>MEDSFLTQSKAIRKQSNDIYSRLRSIQDDAKFVEEVSLANPSLPLVANLRCGAWYCPPEIAHPSTPAYFKSQDGHEGQWDFSLRRSNLHLLPLISERGGIILVDSTRRGKRLPDALSKTIPQWCATINRALIVRDGPFQAGTSENETEAEDWARRIYVSPRSVSDSEKSRMEALLEGWASKLLASSLELPSLKYPLRPIFVHKPSTLDLYHIPSLPSPSELGFHPVMCLSASEYIEDSTDRRRPGGWEYHQGAGDDHESWGMGMSPSDWWVWRGELLALERDELELEVRRRVQARRAAVTPRTVTESERGMKGGVIVKPTRNLFIGTLSEPASRLPTISIYTSSSPPISDLSPSGSSHSVPSLVINHRPGKDDLQTLFNQAVSFAKPIWADGGEIWLGCENGKDISVGAGIVLLQTFFNDSGELLADGQSSETVSKATIQKRLQWIINAQPGANPTRSTLKTVNAYFMSARFKPT</sequence>